<proteinExistence type="predicted"/>
<sequence>MPTLHGFACKNLNFPHPAAPALARPEPLHAPALKAPQKAGRRGGESIARWLDILILFLARKSVIKKPPERRLQNEGINKQF</sequence>
<organism evidence="1">
    <name type="scientific">Salmonella enterica</name>
    <name type="common">Salmonella choleraesuis</name>
    <dbReference type="NCBI Taxonomy" id="28901"/>
    <lineage>
        <taxon>Bacteria</taxon>
        <taxon>Pseudomonadati</taxon>
        <taxon>Pseudomonadota</taxon>
        <taxon>Gammaproteobacteria</taxon>
        <taxon>Enterobacterales</taxon>
        <taxon>Enterobacteriaceae</taxon>
        <taxon>Salmonella</taxon>
    </lineage>
</organism>
<evidence type="ECO:0000313" key="1">
    <source>
        <dbReference type="EMBL" id="ECX9644710.1"/>
    </source>
</evidence>
<gene>
    <name evidence="1" type="ORF">F6Z62_21220</name>
</gene>
<name>A0A620KC60_SALER</name>
<protein>
    <submittedName>
        <fullName evidence="1">Uncharacterized protein</fullName>
    </submittedName>
</protein>
<comment type="caution">
    <text evidence="1">The sequence shown here is derived from an EMBL/GenBank/DDBJ whole genome shotgun (WGS) entry which is preliminary data.</text>
</comment>
<dbReference type="AlphaFoldDB" id="A0A620KC60"/>
<accession>A0A620KC60</accession>
<dbReference type="EMBL" id="AALBNJ010000061">
    <property type="protein sequence ID" value="ECX9644710.1"/>
    <property type="molecule type" value="Genomic_DNA"/>
</dbReference>
<reference evidence="1" key="1">
    <citation type="submission" date="2019-09" db="EMBL/GenBank/DDBJ databases">
        <authorList>
            <consortium name="PulseNet: The National Subtyping Network for Foodborne Disease Surveillance"/>
            <person name="Tarr C.L."/>
            <person name="Trees E."/>
            <person name="Katz L.S."/>
            <person name="Carleton-Romer H.A."/>
            <person name="Stroika S."/>
            <person name="Kucerova Z."/>
            <person name="Roache K.F."/>
            <person name="Sabol A.L."/>
            <person name="Besser J."/>
            <person name="Gerner-Smidt P."/>
        </authorList>
    </citation>
    <scope>NUCLEOTIDE SEQUENCE</scope>
    <source>
        <strain evidence="1">PNUSAS101385</strain>
    </source>
</reference>